<proteinExistence type="predicted"/>
<keyword evidence="3" id="KW-1185">Reference proteome</keyword>
<reference evidence="2 3" key="1">
    <citation type="submission" date="2021-02" db="EMBL/GenBank/DDBJ databases">
        <title>De Novo genome assembly of isolated myxobacteria.</title>
        <authorList>
            <person name="Stevens D.C."/>
        </authorList>
    </citation>
    <scope>NUCLEOTIDE SEQUENCE [LARGE SCALE GENOMIC DNA]</scope>
    <source>
        <strain evidence="2 3">ATCC 29039</strain>
    </source>
</reference>
<dbReference type="EMBL" id="JAFIMU010000007">
    <property type="protein sequence ID" value="MBN8230385.1"/>
    <property type="molecule type" value="Genomic_DNA"/>
</dbReference>
<dbReference type="InterPro" id="IPR003812">
    <property type="entry name" value="Fido"/>
</dbReference>
<dbReference type="RefSeq" id="WP_207054040.1">
    <property type="nucleotide sequence ID" value="NZ_JAFIMU010000007.1"/>
</dbReference>
<organism evidence="2 3">
    <name type="scientific">Corallococcus macrosporus</name>
    <dbReference type="NCBI Taxonomy" id="35"/>
    <lineage>
        <taxon>Bacteria</taxon>
        <taxon>Pseudomonadati</taxon>
        <taxon>Myxococcota</taxon>
        <taxon>Myxococcia</taxon>
        <taxon>Myxococcales</taxon>
        <taxon>Cystobacterineae</taxon>
        <taxon>Myxococcaceae</taxon>
        <taxon>Corallococcus</taxon>
    </lineage>
</organism>
<evidence type="ECO:0000259" key="1">
    <source>
        <dbReference type="PROSITE" id="PS51459"/>
    </source>
</evidence>
<dbReference type="PANTHER" id="PTHR13504:SF38">
    <property type="entry name" value="FIDO DOMAIN-CONTAINING PROTEIN"/>
    <property type="match status" value="1"/>
</dbReference>
<dbReference type="Gene3D" id="1.10.3290.10">
    <property type="entry name" value="Fido-like domain"/>
    <property type="match status" value="1"/>
</dbReference>
<evidence type="ECO:0000313" key="3">
    <source>
        <dbReference type="Proteomes" id="UP000664052"/>
    </source>
</evidence>
<dbReference type="InterPro" id="IPR040198">
    <property type="entry name" value="Fido_containing"/>
</dbReference>
<feature type="domain" description="Fido" evidence="1">
    <location>
        <begin position="103"/>
        <end position="238"/>
    </location>
</feature>
<protein>
    <submittedName>
        <fullName evidence="2">Fic family protein</fullName>
    </submittedName>
</protein>
<dbReference type="Proteomes" id="UP000664052">
    <property type="component" value="Unassembled WGS sequence"/>
</dbReference>
<dbReference type="PANTHER" id="PTHR13504">
    <property type="entry name" value="FIDO DOMAIN-CONTAINING PROTEIN DDB_G0283145"/>
    <property type="match status" value="1"/>
</dbReference>
<dbReference type="SUPFAM" id="SSF140931">
    <property type="entry name" value="Fic-like"/>
    <property type="match status" value="1"/>
</dbReference>
<comment type="caution">
    <text evidence="2">The sequence shown here is derived from an EMBL/GenBank/DDBJ whole genome shotgun (WGS) entry which is preliminary data.</text>
</comment>
<name>A0ABS3DGE2_9BACT</name>
<sequence>MYPYRWSESIEPRLRQATERMRRLRATRMPPAAVQSLRHWFRIHHTYNSNAIEGNRLTLPETRAVVEDGITIAGKSLKDHFEAVNLAHALDFVEALANKDSVLGERDVREMHGIVLRGIDPENAGVYRRINVRIGGTEHVPPEAVRVPEEMRTFGEWLAGAKSEHPVVVCAIAHAWFETIHPFVDGNGRTGRLLANLLLMREHYPAIVLLVEDRARYYTALDASHSGDITAMVELTLDRLDQSFEEYERASREVLEVREPAIDYLADQLAKTRAATSSQLTRWNEAARALHESFMDFATQLEARFPKDRRPSLKVSHLSALTEHQWAALHQAHSSFVLFSIHGENQGRRMQITFLASPPERDLTGSIMRPPSIRMNAPSGGPITERFASAVPTGHTFNVTRAGFTIEVERGVSAIKLATEIWTYAINTYLLPR</sequence>
<evidence type="ECO:0000313" key="2">
    <source>
        <dbReference type="EMBL" id="MBN8230385.1"/>
    </source>
</evidence>
<gene>
    <name evidence="2" type="ORF">JYK02_23010</name>
</gene>
<dbReference type="PROSITE" id="PS51459">
    <property type="entry name" value="FIDO"/>
    <property type="match status" value="1"/>
</dbReference>
<dbReference type="Pfam" id="PF02661">
    <property type="entry name" value="Fic"/>
    <property type="match status" value="1"/>
</dbReference>
<accession>A0ABS3DGE2</accession>
<dbReference type="InterPro" id="IPR036597">
    <property type="entry name" value="Fido-like_dom_sf"/>
</dbReference>